<dbReference type="AlphaFoldDB" id="A0A0B7MYU3"/>
<dbReference type="EMBL" id="LN719426">
    <property type="protein sequence ID" value="CEP08293.1"/>
    <property type="molecule type" value="Genomic_DNA"/>
</dbReference>
<feature type="compositionally biased region" description="Low complexity" evidence="1">
    <location>
        <begin position="99"/>
        <end position="122"/>
    </location>
</feature>
<accession>A0A0B7MYU3</accession>
<sequence>MRRKHEEEQSDGPEKKFPRNQVDQEISTLTTFTPSHDTASTYTDPTDVASTDVASTDVASTDVASTGLNSIDVASTHIDSTDVASIHIASTDLNPTHIGSSNTGTNSSNVTASSSSTTPVTSKKIQKKIDKSRALQEFRLQQKSDKPKLCPSCKQDTHARSTSNLCPNKKKKEAKLEADEFTKQFVIKTSLKSTCKNKLFAKNLAQVVEYTNRIIYVGSLFVNFVFLKLLGNGQAIPVIEQNLFAFMFALITGNGKKAPTYLNEYFNDFCELTSLDREQIKGIGYSSLLNVAAKQYETLVRNYVHETHERRSIMYFLNTMSDENSGNYRKDLPVASRKALAY</sequence>
<keyword evidence="3" id="KW-1185">Reference proteome</keyword>
<feature type="compositionally biased region" description="Polar residues" evidence="1">
    <location>
        <begin position="21"/>
        <end position="49"/>
    </location>
</feature>
<feature type="compositionally biased region" description="Basic and acidic residues" evidence="1">
    <location>
        <begin position="1"/>
        <end position="17"/>
    </location>
</feature>
<dbReference type="OrthoDB" id="2290349at2759"/>
<name>A0A0B7MYU3_9FUNG</name>
<evidence type="ECO:0000313" key="2">
    <source>
        <dbReference type="EMBL" id="CEP08293.1"/>
    </source>
</evidence>
<protein>
    <submittedName>
        <fullName evidence="2">Uncharacterized protein</fullName>
    </submittedName>
</protein>
<organism evidence="2 3">
    <name type="scientific">Parasitella parasitica</name>
    <dbReference type="NCBI Taxonomy" id="35722"/>
    <lineage>
        <taxon>Eukaryota</taxon>
        <taxon>Fungi</taxon>
        <taxon>Fungi incertae sedis</taxon>
        <taxon>Mucoromycota</taxon>
        <taxon>Mucoromycotina</taxon>
        <taxon>Mucoromycetes</taxon>
        <taxon>Mucorales</taxon>
        <taxon>Mucorineae</taxon>
        <taxon>Mucoraceae</taxon>
        <taxon>Parasitella</taxon>
    </lineage>
</organism>
<evidence type="ECO:0000313" key="3">
    <source>
        <dbReference type="Proteomes" id="UP000054107"/>
    </source>
</evidence>
<feature type="region of interest" description="Disordered" evidence="1">
    <location>
        <begin position="142"/>
        <end position="165"/>
    </location>
</feature>
<reference evidence="2 3" key="1">
    <citation type="submission" date="2014-09" db="EMBL/GenBank/DDBJ databases">
        <authorList>
            <person name="Ellenberger Sabrina"/>
        </authorList>
    </citation>
    <scope>NUCLEOTIDE SEQUENCE [LARGE SCALE GENOMIC DNA]</scope>
    <source>
        <strain evidence="2 3">CBS 412.66</strain>
    </source>
</reference>
<gene>
    <name evidence="2" type="primary">PARPA_01604.1 scaffold 1359</name>
</gene>
<evidence type="ECO:0000256" key="1">
    <source>
        <dbReference type="SAM" id="MobiDB-lite"/>
    </source>
</evidence>
<feature type="region of interest" description="Disordered" evidence="1">
    <location>
        <begin position="97"/>
        <end position="126"/>
    </location>
</feature>
<dbReference type="Proteomes" id="UP000054107">
    <property type="component" value="Unassembled WGS sequence"/>
</dbReference>
<proteinExistence type="predicted"/>
<feature type="region of interest" description="Disordered" evidence="1">
    <location>
        <begin position="1"/>
        <end position="49"/>
    </location>
</feature>